<feature type="transmembrane region" description="Helical" evidence="2">
    <location>
        <begin position="439"/>
        <end position="459"/>
    </location>
</feature>
<dbReference type="EMBL" id="CAIIXF020000007">
    <property type="protein sequence ID" value="CAH1788359.1"/>
    <property type="molecule type" value="Genomic_DNA"/>
</dbReference>
<evidence type="ECO:0000256" key="3">
    <source>
        <dbReference type="SAM" id="SignalP"/>
    </source>
</evidence>
<comment type="caution">
    <text evidence="5">The sequence shown here is derived from an EMBL/GenBank/DDBJ whole genome shotgun (WGS) entry which is preliminary data.</text>
</comment>
<feature type="transmembrane region" description="Helical" evidence="2">
    <location>
        <begin position="780"/>
        <end position="798"/>
    </location>
</feature>
<proteinExistence type="predicted"/>
<keyword evidence="2" id="KW-0472">Membrane</keyword>
<evidence type="ECO:0000313" key="5">
    <source>
        <dbReference type="EMBL" id="CAH1788359.1"/>
    </source>
</evidence>
<gene>
    <name evidence="5" type="ORF">OFUS_LOCUS13908</name>
</gene>
<feature type="transmembrane region" description="Helical" evidence="2">
    <location>
        <begin position="745"/>
        <end position="768"/>
    </location>
</feature>
<dbReference type="Pfam" id="PF01757">
    <property type="entry name" value="Acyl_transf_3"/>
    <property type="match status" value="1"/>
</dbReference>
<dbReference type="SMART" id="SM00703">
    <property type="entry name" value="NRF"/>
    <property type="match status" value="1"/>
</dbReference>
<evidence type="ECO:0000313" key="6">
    <source>
        <dbReference type="Proteomes" id="UP000749559"/>
    </source>
</evidence>
<feature type="transmembrane region" description="Helical" evidence="2">
    <location>
        <begin position="314"/>
        <end position="337"/>
    </location>
</feature>
<keyword evidence="3" id="KW-0732">Signal</keyword>
<feature type="transmembrane region" description="Helical" evidence="2">
    <location>
        <begin position="623"/>
        <end position="643"/>
    </location>
</feature>
<dbReference type="InterPro" id="IPR002656">
    <property type="entry name" value="Acyl_transf_3_dom"/>
</dbReference>
<feature type="transmembrane region" description="Helical" evidence="2">
    <location>
        <begin position="529"/>
        <end position="550"/>
    </location>
</feature>
<dbReference type="GO" id="GO:0016747">
    <property type="term" value="F:acyltransferase activity, transferring groups other than amino-acyl groups"/>
    <property type="evidence" value="ECO:0007669"/>
    <property type="project" value="InterPro"/>
</dbReference>
<feature type="chain" id="PRO_5035819761" description="Nose resistant-to-fluoxetine protein N-terminal domain-containing protein" evidence="3">
    <location>
        <begin position="19"/>
        <end position="849"/>
    </location>
</feature>
<keyword evidence="2" id="KW-0812">Transmembrane</keyword>
<evidence type="ECO:0000256" key="2">
    <source>
        <dbReference type="SAM" id="Phobius"/>
    </source>
</evidence>
<dbReference type="AlphaFoldDB" id="A0A8S4P532"/>
<dbReference type="Pfam" id="PF20146">
    <property type="entry name" value="NRF"/>
    <property type="match status" value="1"/>
</dbReference>
<keyword evidence="2" id="KW-1133">Transmembrane helix</keyword>
<reference evidence="5" key="1">
    <citation type="submission" date="2022-03" db="EMBL/GenBank/DDBJ databases">
        <authorList>
            <person name="Martin C."/>
        </authorList>
    </citation>
    <scope>NUCLEOTIDE SEQUENCE</scope>
</reference>
<dbReference type="InterPro" id="IPR052728">
    <property type="entry name" value="O2_lipid_transport_reg"/>
</dbReference>
<feature type="transmembrane region" description="Helical" evidence="2">
    <location>
        <begin position="699"/>
        <end position="717"/>
    </location>
</feature>
<protein>
    <recommendedName>
        <fullName evidence="4">Nose resistant-to-fluoxetine protein N-terminal domain-containing protein</fullName>
    </recommendedName>
</protein>
<dbReference type="PANTHER" id="PTHR11161:SF0">
    <property type="entry name" value="O-ACYLTRANSFERASE LIKE PROTEIN"/>
    <property type="match status" value="1"/>
</dbReference>
<feature type="region of interest" description="Disordered" evidence="1">
    <location>
        <begin position="26"/>
        <end position="72"/>
    </location>
</feature>
<dbReference type="PANTHER" id="PTHR11161">
    <property type="entry name" value="O-ACYLTRANSFERASE"/>
    <property type="match status" value="1"/>
</dbReference>
<feature type="compositionally biased region" description="Low complexity" evidence="1">
    <location>
        <begin position="57"/>
        <end position="72"/>
    </location>
</feature>
<dbReference type="InterPro" id="IPR006621">
    <property type="entry name" value="Nose-resist-to-fluoxetine_N"/>
</dbReference>
<feature type="transmembrane region" description="Helical" evidence="2">
    <location>
        <begin position="810"/>
        <end position="832"/>
    </location>
</feature>
<feature type="transmembrane region" description="Helical" evidence="2">
    <location>
        <begin position="674"/>
        <end position="692"/>
    </location>
</feature>
<evidence type="ECO:0000256" key="1">
    <source>
        <dbReference type="SAM" id="MobiDB-lite"/>
    </source>
</evidence>
<name>A0A8S4P532_OWEFU</name>
<feature type="transmembrane region" description="Helical" evidence="2">
    <location>
        <begin position="479"/>
        <end position="506"/>
    </location>
</feature>
<organism evidence="5 6">
    <name type="scientific">Owenia fusiformis</name>
    <name type="common">Polychaete worm</name>
    <dbReference type="NCBI Taxonomy" id="6347"/>
    <lineage>
        <taxon>Eukaryota</taxon>
        <taxon>Metazoa</taxon>
        <taxon>Spiralia</taxon>
        <taxon>Lophotrochozoa</taxon>
        <taxon>Annelida</taxon>
        <taxon>Polychaeta</taxon>
        <taxon>Sedentaria</taxon>
        <taxon>Canalipalpata</taxon>
        <taxon>Sabellida</taxon>
        <taxon>Oweniida</taxon>
        <taxon>Oweniidae</taxon>
        <taxon>Owenia</taxon>
    </lineage>
</organism>
<evidence type="ECO:0000259" key="4">
    <source>
        <dbReference type="SMART" id="SM00703"/>
    </source>
</evidence>
<dbReference type="Proteomes" id="UP000749559">
    <property type="component" value="Unassembled WGS sequence"/>
</dbReference>
<feature type="signal peptide" evidence="3">
    <location>
        <begin position="1"/>
        <end position="18"/>
    </location>
</feature>
<keyword evidence="6" id="KW-1185">Reference proteome</keyword>
<accession>A0A8S4P532</accession>
<dbReference type="OrthoDB" id="207378at2759"/>
<sequence length="849" mass="96252">MYLIYRILILLVYTFVIAETFTYQSHGTSRRQDGGSNNVFPGMEADLNNDGDVDIPQQASAGQQQHKQQQQQFRRQQQLLTNIISMSKYSYLLKQTQALKSNNHVLRTNPLINILRNVLPEDDIAKVLGGTPTANLHDMPQSEKAELQDADDGKEDLEKLLNSTIDAALELFLRLEYVITSMENITTTCKNDTLEFWSGLAEGKQWAFEMFDASGKPGGGILQGNINWFGNYDQCLAIQSVGPKSALFNGKFCTALVSIQDAPVSIYWGLCVPSSCSDVDLKILETDYLEVLGFKVKESHCDEQHSMWEDPSAVAGFVILCFFGFILISCTLIDIIVHNFGAYFKRKRQLAHMQPGVDNPVFTLTESNGDFGKSGSSAELMKNGNSFGSLQNESQQSVANSKGKDIFMKIVTSFSVYTNLPKVLNTSQGKGTLTCLNGVRFLSMSWVILGHTYIMGFILPAGPTTQNIAQAYKWTKGFWFQAIVNAVFSVDTFFVMSGILVTYLFLKQLDKLRGKLSAGMMGLFYFHRFWRLTPLYMMCVMIFATVFPYMGSGPFWNRQFDSPVSESIRPHNCRDNWWTNLLYINNIVNTRRMCIGHSWYLANDMQFFIISPLIIIPLYMYPLIGLIIWLVLFVAQFITTGILEHKNWMIGQTGENPDNFDWLFDLYMKPYCRIGAYLVGMLTGFILFHTHSKAKIKKVVVAAGWCLAVICCMSVLYGEYSKSRENGIRWSGDVEILYNTLKRPVWSIGVAWMMFACVNGYGGIVNTILSWGGWVPLSRLTFAAYLIHPTMMWIYVYNRRTPIFATQYTMVYMFFGHMVTSYAVALGLTLLFESPMMGLEKIFLPKPRK</sequence>
<feature type="domain" description="Nose resistant-to-fluoxetine protein N-terminal" evidence="4">
    <location>
        <begin position="186"/>
        <end position="303"/>
    </location>
</feature>